<organism evidence="4 5">
    <name type="scientific">Phytophthora sojae (strain P6497)</name>
    <name type="common">Soybean stem and root rot agent</name>
    <name type="synonym">Phytophthora megasperma f. sp. glycines</name>
    <dbReference type="NCBI Taxonomy" id="1094619"/>
    <lineage>
        <taxon>Eukaryota</taxon>
        <taxon>Sar</taxon>
        <taxon>Stramenopiles</taxon>
        <taxon>Oomycota</taxon>
        <taxon>Peronosporomycetes</taxon>
        <taxon>Peronosporales</taxon>
        <taxon>Peronosporaceae</taxon>
        <taxon>Phytophthora</taxon>
    </lineage>
</organism>
<dbReference type="InterPro" id="IPR026082">
    <property type="entry name" value="ABCA"/>
</dbReference>
<dbReference type="GO" id="GO:0140359">
    <property type="term" value="F:ABC-type transporter activity"/>
    <property type="evidence" value="ECO:0007669"/>
    <property type="project" value="InterPro"/>
</dbReference>
<dbReference type="InterPro" id="IPR056264">
    <property type="entry name" value="R2_ABCA1-4-like"/>
</dbReference>
<keyword evidence="5" id="KW-1185">Reference proteome</keyword>
<evidence type="ECO:0000313" key="4">
    <source>
        <dbReference type="EMBL" id="EGZ26599.1"/>
    </source>
</evidence>
<dbReference type="PANTHER" id="PTHR19229:SF36">
    <property type="entry name" value="ATP-BINDING CASSETTE SUB-FAMILY A MEMBER 2"/>
    <property type="match status" value="1"/>
</dbReference>
<protein>
    <recommendedName>
        <fullName evidence="3">ABCA1-4-like C-terminal R2 regulatory domain-containing protein</fullName>
    </recommendedName>
</protein>
<dbReference type="GeneID" id="20654277"/>
<dbReference type="GO" id="GO:0005319">
    <property type="term" value="F:lipid transporter activity"/>
    <property type="evidence" value="ECO:0007669"/>
    <property type="project" value="TreeGrafter"/>
</dbReference>
<dbReference type="Pfam" id="PF23321">
    <property type="entry name" value="R1_ABCA1"/>
    <property type="match status" value="1"/>
</dbReference>
<dbReference type="InParanoid" id="G4YI12"/>
<dbReference type="PANTHER" id="PTHR19229">
    <property type="entry name" value="ATP-BINDING CASSETTE TRANSPORTER SUBFAMILY A ABCA"/>
    <property type="match status" value="1"/>
</dbReference>
<dbReference type="KEGG" id="psoj:PHYSODRAFT_472809"/>
<accession>G4YI12</accession>
<feature type="non-terminal residue" evidence="4">
    <location>
        <position position="1"/>
    </location>
</feature>
<evidence type="ECO:0000256" key="2">
    <source>
        <dbReference type="ARBA" id="ARBA00022737"/>
    </source>
</evidence>
<keyword evidence="2" id="KW-0677">Repeat</keyword>
<evidence type="ECO:0000313" key="5">
    <source>
        <dbReference type="Proteomes" id="UP000002640"/>
    </source>
</evidence>
<reference evidence="4 5" key="1">
    <citation type="journal article" date="2006" name="Science">
        <title>Phytophthora genome sequences uncover evolutionary origins and mechanisms of pathogenesis.</title>
        <authorList>
            <person name="Tyler B.M."/>
            <person name="Tripathy S."/>
            <person name="Zhang X."/>
            <person name="Dehal P."/>
            <person name="Jiang R.H."/>
            <person name="Aerts A."/>
            <person name="Arredondo F.D."/>
            <person name="Baxter L."/>
            <person name="Bensasson D."/>
            <person name="Beynon J.L."/>
            <person name="Chapman J."/>
            <person name="Damasceno C.M."/>
            <person name="Dorrance A.E."/>
            <person name="Dou D."/>
            <person name="Dickerman A.W."/>
            <person name="Dubchak I.L."/>
            <person name="Garbelotto M."/>
            <person name="Gijzen M."/>
            <person name="Gordon S.G."/>
            <person name="Govers F."/>
            <person name="Grunwald N.J."/>
            <person name="Huang W."/>
            <person name="Ivors K.L."/>
            <person name="Jones R.W."/>
            <person name="Kamoun S."/>
            <person name="Krampis K."/>
            <person name="Lamour K.H."/>
            <person name="Lee M.K."/>
            <person name="McDonald W.H."/>
            <person name="Medina M."/>
            <person name="Meijer H.J."/>
            <person name="Nordberg E.K."/>
            <person name="Maclean D.J."/>
            <person name="Ospina-Giraldo M.D."/>
            <person name="Morris P.F."/>
            <person name="Phuntumart V."/>
            <person name="Putnam N.H."/>
            <person name="Rash S."/>
            <person name="Rose J.K."/>
            <person name="Sakihama Y."/>
            <person name="Salamov A.A."/>
            <person name="Savidor A."/>
            <person name="Scheuring C.F."/>
            <person name="Smith B.M."/>
            <person name="Sobral B.W."/>
            <person name="Terry A."/>
            <person name="Torto-Alalibo T.A."/>
            <person name="Win J."/>
            <person name="Xu Z."/>
            <person name="Zhang H."/>
            <person name="Grigoriev I.V."/>
            <person name="Rokhsar D.S."/>
            <person name="Boore J.L."/>
        </authorList>
    </citation>
    <scope>NUCLEOTIDE SEQUENCE [LARGE SCALE GENOMIC DNA]</scope>
    <source>
        <strain evidence="4 5">P6497</strain>
    </source>
</reference>
<feature type="domain" description="ABCA1-4-like C-terminal R2 regulatory" evidence="3">
    <location>
        <begin position="39"/>
        <end position="66"/>
    </location>
</feature>
<gene>
    <name evidence="4" type="ORF">PHYSODRAFT_472809</name>
</gene>
<proteinExistence type="predicted"/>
<dbReference type="EMBL" id="JH159151">
    <property type="protein sequence ID" value="EGZ26599.1"/>
    <property type="molecule type" value="Genomic_DNA"/>
</dbReference>
<dbReference type="Proteomes" id="UP000002640">
    <property type="component" value="Unassembled WGS sequence"/>
</dbReference>
<dbReference type="AlphaFoldDB" id="G4YI12"/>
<evidence type="ECO:0000259" key="3">
    <source>
        <dbReference type="Pfam" id="PF23321"/>
    </source>
</evidence>
<dbReference type="RefSeq" id="XP_009513874.1">
    <property type="nucleotide sequence ID" value="XM_009515579.1"/>
</dbReference>
<sequence length="112" mass="12455">ENLSTSLRQSFGAVELLERQHDSCWFRILHQSTGDSHNSALRLSNVFEVVENAKTRLSIREYSVSQTTLEQIFNAFASQQDADEPVLTTPTNSPSNAGSADLGFVSRLLRRG</sequence>
<name>G4YI12_PHYSP</name>
<evidence type="ECO:0000256" key="1">
    <source>
        <dbReference type="ARBA" id="ARBA00022448"/>
    </source>
</evidence>
<dbReference type="GO" id="GO:0016020">
    <property type="term" value="C:membrane"/>
    <property type="evidence" value="ECO:0007669"/>
    <property type="project" value="InterPro"/>
</dbReference>
<keyword evidence="1" id="KW-0813">Transport</keyword>